<gene>
    <name evidence="1" type="ORF">PsorP6_013160</name>
</gene>
<evidence type="ECO:0000313" key="2">
    <source>
        <dbReference type="Proteomes" id="UP001163321"/>
    </source>
</evidence>
<reference evidence="1 2" key="1">
    <citation type="journal article" date="2022" name="bioRxiv">
        <title>The genome of the oomycete Peronosclerospora sorghi, a cosmopolitan pathogen of maize and sorghum, is inflated with dispersed pseudogenes.</title>
        <authorList>
            <person name="Fletcher K."/>
            <person name="Martin F."/>
            <person name="Isakeit T."/>
            <person name="Cavanaugh K."/>
            <person name="Magill C."/>
            <person name="Michelmore R."/>
        </authorList>
    </citation>
    <scope>NUCLEOTIDE SEQUENCE [LARGE SCALE GENOMIC DNA]</scope>
    <source>
        <strain evidence="1">P6</strain>
    </source>
</reference>
<dbReference type="Proteomes" id="UP001163321">
    <property type="component" value="Chromosome 13"/>
</dbReference>
<dbReference type="EMBL" id="CM047592">
    <property type="protein sequence ID" value="KAI9918197.1"/>
    <property type="molecule type" value="Genomic_DNA"/>
</dbReference>
<protein>
    <submittedName>
        <fullName evidence="1">Uncharacterized protein</fullName>
    </submittedName>
</protein>
<proteinExistence type="predicted"/>
<keyword evidence="2" id="KW-1185">Reference proteome</keyword>
<organism evidence="1 2">
    <name type="scientific">Peronosclerospora sorghi</name>
    <dbReference type="NCBI Taxonomy" id="230839"/>
    <lineage>
        <taxon>Eukaryota</taxon>
        <taxon>Sar</taxon>
        <taxon>Stramenopiles</taxon>
        <taxon>Oomycota</taxon>
        <taxon>Peronosporomycetes</taxon>
        <taxon>Peronosporales</taxon>
        <taxon>Peronosporaceae</taxon>
        <taxon>Peronosclerospora</taxon>
    </lineage>
</organism>
<sequence>MTLTPAKREDNPWVEEGAKKDKAEAELPYVLPPIPFPGLLGGYHITKYFPFQARLTNPMGGSGHRCFSFLA</sequence>
<comment type="caution">
    <text evidence="1">The sequence shown here is derived from an EMBL/GenBank/DDBJ whole genome shotgun (WGS) entry which is preliminary data.</text>
</comment>
<name>A0ACC0WHZ1_9STRA</name>
<accession>A0ACC0WHZ1</accession>
<evidence type="ECO:0000313" key="1">
    <source>
        <dbReference type="EMBL" id="KAI9918197.1"/>
    </source>
</evidence>